<dbReference type="PANTHER" id="PTHR47074">
    <property type="entry name" value="BNAC02G40300D PROTEIN"/>
    <property type="match status" value="1"/>
</dbReference>
<evidence type="ECO:0000313" key="3">
    <source>
        <dbReference type="EMBL" id="VDC96075.1"/>
    </source>
</evidence>
<dbReference type="InterPro" id="IPR002156">
    <property type="entry name" value="RNaseH_domain"/>
</dbReference>
<dbReference type="PANTHER" id="PTHR47074:SF49">
    <property type="entry name" value="POLYNUCLEOTIDYL TRANSFERASE, RIBONUCLEASE H-LIKE SUPERFAMILY PROTEIN"/>
    <property type="match status" value="1"/>
</dbReference>
<proteinExistence type="predicted"/>
<dbReference type="CDD" id="cd06222">
    <property type="entry name" value="RNase_H_like"/>
    <property type="match status" value="1"/>
</dbReference>
<dbReference type="SUPFAM" id="SSF53098">
    <property type="entry name" value="Ribonuclease H-like"/>
    <property type="match status" value="1"/>
</dbReference>
<dbReference type="InterPro" id="IPR052929">
    <property type="entry name" value="RNase_H-like_EbsB-rel"/>
</dbReference>
<feature type="domain" description="RNase H type-1" evidence="1">
    <location>
        <begin position="1"/>
        <end position="85"/>
    </location>
</feature>
<dbReference type="EMBL" id="LS974623">
    <property type="protein sequence ID" value="CAG7900982.1"/>
    <property type="molecule type" value="Genomic_DNA"/>
</dbReference>
<evidence type="ECO:0000259" key="1">
    <source>
        <dbReference type="Pfam" id="PF13456"/>
    </source>
</evidence>
<organism evidence="3">
    <name type="scientific">Brassica campestris</name>
    <name type="common">Field mustard</name>
    <dbReference type="NCBI Taxonomy" id="3711"/>
    <lineage>
        <taxon>Eukaryota</taxon>
        <taxon>Viridiplantae</taxon>
        <taxon>Streptophyta</taxon>
        <taxon>Embryophyta</taxon>
        <taxon>Tracheophyta</taxon>
        <taxon>Spermatophyta</taxon>
        <taxon>Magnoliopsida</taxon>
        <taxon>eudicotyledons</taxon>
        <taxon>Gunneridae</taxon>
        <taxon>Pentapetalae</taxon>
        <taxon>rosids</taxon>
        <taxon>malvids</taxon>
        <taxon>Brassicales</taxon>
        <taxon>Brassicaceae</taxon>
        <taxon>Brassiceae</taxon>
        <taxon>Brassica</taxon>
    </lineage>
</organism>
<dbReference type="InterPro" id="IPR036397">
    <property type="entry name" value="RNaseH_sf"/>
</dbReference>
<dbReference type="Gene3D" id="3.30.420.10">
    <property type="entry name" value="Ribonuclease H-like superfamily/Ribonuclease H"/>
    <property type="match status" value="1"/>
</dbReference>
<gene>
    <name evidence="3" type="ORF">BRAA07T28335Z</name>
    <name evidence="2" type="ORF">BRAPAZ1V2_A07P06260.2</name>
</gene>
<dbReference type="InterPro" id="IPR012337">
    <property type="entry name" value="RNaseH-like_sf"/>
</dbReference>
<dbReference type="Pfam" id="PF13456">
    <property type="entry name" value="RVT_3"/>
    <property type="match status" value="1"/>
</dbReference>
<dbReference type="GO" id="GO:0004523">
    <property type="term" value="F:RNA-DNA hybrid ribonuclease activity"/>
    <property type="evidence" value="ECO:0007669"/>
    <property type="project" value="InterPro"/>
</dbReference>
<dbReference type="InterPro" id="IPR044730">
    <property type="entry name" value="RNase_H-like_dom_plant"/>
</dbReference>
<accession>A0A3P6B1S1</accession>
<evidence type="ECO:0000313" key="2">
    <source>
        <dbReference type="EMBL" id="CAG7900982.1"/>
    </source>
</evidence>
<dbReference type="GO" id="GO:0003676">
    <property type="term" value="F:nucleic acid binding"/>
    <property type="evidence" value="ECO:0007669"/>
    <property type="project" value="InterPro"/>
</dbReference>
<protein>
    <recommendedName>
        <fullName evidence="1">RNase H type-1 domain-containing protein</fullName>
    </recommendedName>
</protein>
<sequence>MAEALAIREALPQASSLNYHHICIKSDSQVLVNTISSHRRSSELFGVFADINDLAFSPSSSFQSYRFIYIPRSQNGLADGLAKCCLAAHLISKPSSVT</sequence>
<dbReference type="EMBL" id="LR031574">
    <property type="protein sequence ID" value="VDC96075.1"/>
    <property type="molecule type" value="Genomic_DNA"/>
</dbReference>
<reference evidence="3" key="1">
    <citation type="submission" date="2018-11" db="EMBL/GenBank/DDBJ databases">
        <authorList>
            <consortium name="Genoscope - CEA"/>
            <person name="William W."/>
        </authorList>
    </citation>
    <scope>NUCLEOTIDE SEQUENCE</scope>
</reference>
<dbReference type="Proteomes" id="UP000694005">
    <property type="component" value="Chromosome A07"/>
</dbReference>
<dbReference type="Gramene" id="A07p06260.2_BraZ1">
    <property type="protein sequence ID" value="A07p06260.2_BraZ1.CDS.1"/>
    <property type="gene ID" value="A07g06260.2_BraZ1"/>
</dbReference>
<dbReference type="AlphaFoldDB" id="A0A3P6B1S1"/>
<name>A0A3P6B1S1_BRACM</name>